<evidence type="ECO:0000259" key="4">
    <source>
        <dbReference type="Pfam" id="PF07930"/>
    </source>
</evidence>
<feature type="domain" description="Beta-lactamase-related" evidence="3">
    <location>
        <begin position="19"/>
        <end position="315"/>
    </location>
</feature>
<dbReference type="Proteomes" id="UP001271007">
    <property type="component" value="Unassembled WGS sequence"/>
</dbReference>
<dbReference type="SUPFAM" id="SSF56601">
    <property type="entry name" value="beta-lactamase/transpeptidase-like"/>
    <property type="match status" value="1"/>
</dbReference>
<keyword evidence="1" id="KW-0645">Protease</keyword>
<dbReference type="InterPro" id="IPR050491">
    <property type="entry name" value="AmpC-like"/>
</dbReference>
<evidence type="ECO:0000256" key="2">
    <source>
        <dbReference type="ARBA" id="ARBA00038215"/>
    </source>
</evidence>
<feature type="domain" description="D-aminopeptidase" evidence="4">
    <location>
        <begin position="337"/>
        <end position="511"/>
    </location>
</feature>
<evidence type="ECO:0008006" key="7">
    <source>
        <dbReference type="Google" id="ProtNLM"/>
    </source>
</evidence>
<dbReference type="NCBIfam" id="NF009622">
    <property type="entry name" value="PRK13128.1"/>
    <property type="match status" value="1"/>
</dbReference>
<proteinExistence type="inferred from homology"/>
<reference evidence="5" key="1">
    <citation type="submission" date="2023-04" db="EMBL/GenBank/DDBJ databases">
        <title>Black Yeasts Isolated from many extreme environments.</title>
        <authorList>
            <person name="Coleine C."/>
            <person name="Stajich J.E."/>
            <person name="Selbmann L."/>
        </authorList>
    </citation>
    <scope>NUCLEOTIDE SEQUENCE</scope>
    <source>
        <strain evidence="5">CCFEE 5312</strain>
    </source>
</reference>
<name>A0AAJ0DA48_9PEZI</name>
<dbReference type="AlphaFoldDB" id="A0AAJ0DA48"/>
<dbReference type="InterPro" id="IPR012338">
    <property type="entry name" value="Beta-lactam/transpept-like"/>
</dbReference>
<dbReference type="PANTHER" id="PTHR46825">
    <property type="entry name" value="D-ALANYL-D-ALANINE-CARBOXYPEPTIDASE/ENDOPEPTIDASE AMPH"/>
    <property type="match status" value="1"/>
</dbReference>
<dbReference type="EMBL" id="JAWDJX010000036">
    <property type="protein sequence ID" value="KAK3049938.1"/>
    <property type="molecule type" value="Genomic_DNA"/>
</dbReference>
<evidence type="ECO:0000313" key="6">
    <source>
        <dbReference type="Proteomes" id="UP001271007"/>
    </source>
</evidence>
<protein>
    <recommendedName>
        <fullName evidence="7">Beta-lactamase/transpeptidase-like protein</fullName>
    </recommendedName>
</protein>
<keyword evidence="6" id="KW-1185">Reference proteome</keyword>
<keyword evidence="1" id="KW-0378">Hydrolase</keyword>
<dbReference type="SUPFAM" id="SSF50886">
    <property type="entry name" value="D-aminopeptidase, middle and C-terminal domains"/>
    <property type="match status" value="2"/>
</dbReference>
<dbReference type="PANTHER" id="PTHR46825:SF9">
    <property type="entry name" value="BETA-LACTAMASE-RELATED DOMAIN-CONTAINING PROTEIN"/>
    <property type="match status" value="1"/>
</dbReference>
<comment type="similarity">
    <text evidence="2">Belongs to the peptidase S12 family.</text>
</comment>
<evidence type="ECO:0000313" key="5">
    <source>
        <dbReference type="EMBL" id="KAK3049938.1"/>
    </source>
</evidence>
<dbReference type="InterPro" id="IPR012856">
    <property type="entry name" value="DAP_B_dom"/>
</dbReference>
<keyword evidence="1" id="KW-0031">Aminopeptidase</keyword>
<dbReference type="InterPro" id="IPR027279">
    <property type="entry name" value="D_amino_pept/lipop_sf"/>
</dbReference>
<gene>
    <name evidence="5" type="ORF">LTR09_008858</name>
</gene>
<evidence type="ECO:0000259" key="3">
    <source>
        <dbReference type="Pfam" id="PF00144"/>
    </source>
</evidence>
<dbReference type="Gene3D" id="2.40.128.50">
    <property type="match status" value="2"/>
</dbReference>
<dbReference type="InterPro" id="IPR001466">
    <property type="entry name" value="Beta-lactam-related"/>
</dbReference>
<organism evidence="5 6">
    <name type="scientific">Extremus antarcticus</name>
    <dbReference type="NCBI Taxonomy" id="702011"/>
    <lineage>
        <taxon>Eukaryota</taxon>
        <taxon>Fungi</taxon>
        <taxon>Dikarya</taxon>
        <taxon>Ascomycota</taxon>
        <taxon>Pezizomycotina</taxon>
        <taxon>Dothideomycetes</taxon>
        <taxon>Dothideomycetidae</taxon>
        <taxon>Mycosphaerellales</taxon>
        <taxon>Extremaceae</taxon>
        <taxon>Extremus</taxon>
    </lineage>
</organism>
<sequence length="514" mass="56046">MPDGLDLVHLIFYTILSIVPGDGKVIGQHVWGYADLEKRIQMENDTILPICSISKQFVCLTLAKIFEEDSAAAKADAALRDLLPATLADNKDLTVERLAAMQSGIRDYWALSVLWGAQVDQHFTLEKDAPAALQRLGKFHFEPGTSYSYSNVNFYVLGRIAEIITGQPLDDLLAEHVFKPAGMASAELAPNTNERPGPSVGYEGPEQSGFFQALNRIEWAGDAGIVASLNDMIAYEQYLDQQHTGPKSTYRLNAQEPTFIDGAPAFYGWGLAHDETAGHNSVGHGGALRGFRLNRRYIPDARLSVVVMFNHEADAGAAATYLLEKTLLKAEESDSVARGDAWEGAYFDPETQLATTVKHGDGKGELMVDGDKVKCTSPYEAKSRSVTATLSGDVVTIHRPRENQTITAHRIKPSSGVNYEPYVGSYRSDEIDSTFHVAGGPGMLYGSFDGYLGKGPAHLMKEIGEGVWYLSCQRSLDAQPPGNWTVVFEKGGDGAVESVTVGCWLARKVDYVKV</sequence>
<dbReference type="GO" id="GO:0004177">
    <property type="term" value="F:aminopeptidase activity"/>
    <property type="evidence" value="ECO:0007669"/>
    <property type="project" value="UniProtKB-KW"/>
</dbReference>
<accession>A0AAJ0DA48</accession>
<dbReference type="Pfam" id="PF00144">
    <property type="entry name" value="Beta-lactamase"/>
    <property type="match status" value="1"/>
</dbReference>
<evidence type="ECO:0000256" key="1">
    <source>
        <dbReference type="ARBA" id="ARBA00022438"/>
    </source>
</evidence>
<comment type="caution">
    <text evidence="5">The sequence shown here is derived from an EMBL/GenBank/DDBJ whole genome shotgun (WGS) entry which is preliminary data.</text>
</comment>
<dbReference type="Gene3D" id="3.40.710.10">
    <property type="entry name" value="DD-peptidase/beta-lactamase superfamily"/>
    <property type="match status" value="1"/>
</dbReference>
<dbReference type="Pfam" id="PF07930">
    <property type="entry name" value="DAP_B"/>
    <property type="match status" value="1"/>
</dbReference>